<organism evidence="2 3">
    <name type="scientific">Chlamydia felis (strain Fe/C-56)</name>
    <name type="common">Chlamydophila felis</name>
    <dbReference type="NCBI Taxonomy" id="264202"/>
    <lineage>
        <taxon>Bacteria</taxon>
        <taxon>Pseudomonadati</taxon>
        <taxon>Chlamydiota</taxon>
        <taxon>Chlamydiia</taxon>
        <taxon>Chlamydiales</taxon>
        <taxon>Chlamydiaceae</taxon>
        <taxon>Chlamydia/Chlamydophila group</taxon>
        <taxon>Chlamydia</taxon>
    </lineage>
</organism>
<dbReference type="HOGENOM" id="CLU_171657_0_0_0"/>
<feature type="transmembrane region" description="Helical" evidence="1">
    <location>
        <begin position="69"/>
        <end position="90"/>
    </location>
</feature>
<dbReference type="Proteomes" id="UP000001260">
    <property type="component" value="Chromosome"/>
</dbReference>
<evidence type="ECO:0000313" key="3">
    <source>
        <dbReference type="Proteomes" id="UP000001260"/>
    </source>
</evidence>
<feature type="transmembrane region" description="Helical" evidence="1">
    <location>
        <begin position="43"/>
        <end position="63"/>
    </location>
</feature>
<name>Q253X0_CHLFF</name>
<keyword evidence="3" id="KW-1185">Reference proteome</keyword>
<keyword evidence="1" id="KW-0812">Transmembrane</keyword>
<evidence type="ECO:0000313" key="2">
    <source>
        <dbReference type="EMBL" id="BAE81418.1"/>
    </source>
</evidence>
<dbReference type="STRING" id="264202.gene:10544473"/>
<dbReference type="KEGG" id="cfe:BAE81418.1"/>
<keyword evidence="1" id="KW-1133">Transmembrane helix</keyword>
<accession>Q253X0</accession>
<protein>
    <submittedName>
        <fullName evidence="2">Uncharacterized protein</fullName>
    </submittedName>
</protein>
<gene>
    <name evidence="2" type="ordered locus">CF0646</name>
</gene>
<reference evidence="2 3" key="1">
    <citation type="journal article" date="2006" name="DNA Res.">
        <title>Genome sequence of the cat pathogen, Chlamydophila felis.</title>
        <authorList>
            <person name="Azuma Y."/>
            <person name="Hirakawa H."/>
            <person name="Yamashita A."/>
            <person name="Cai Y."/>
            <person name="Rahman M.A."/>
            <person name="Suzuki H."/>
            <person name="Mitaku S."/>
            <person name="Toh H."/>
            <person name="Goto S."/>
            <person name="Murakami T."/>
            <person name="Sugi K."/>
            <person name="Hayashi H."/>
            <person name="Fukushi H."/>
            <person name="Hattori M."/>
            <person name="Kuhara S."/>
            <person name="Shirai M."/>
        </authorList>
    </citation>
    <scope>NUCLEOTIDE SEQUENCE [LARGE SCALE GENOMIC DNA]</scope>
    <source>
        <strain evidence="2 3">Fe/C-56</strain>
    </source>
</reference>
<dbReference type="AlphaFoldDB" id="Q253X0"/>
<evidence type="ECO:0000256" key="1">
    <source>
        <dbReference type="SAM" id="Phobius"/>
    </source>
</evidence>
<dbReference type="EMBL" id="AP006861">
    <property type="protein sequence ID" value="BAE81418.1"/>
    <property type="molecule type" value="Genomic_DNA"/>
</dbReference>
<proteinExistence type="predicted"/>
<sequence length="108" mass="12286">MMTNNIQRFQRPSPETPNTITLLYRLHEEPLEESEGLRTFRRVLSALLTALAILVMIVFTVQSQVITPAALYTAIFFACCALVCIAMFMVKHVLCQFPQIARDTIEHS</sequence>
<keyword evidence="1" id="KW-0472">Membrane</keyword>